<dbReference type="HOGENOM" id="CLU_007946_9_3_11"/>
<evidence type="ECO:0000313" key="12">
    <source>
        <dbReference type="Proteomes" id="UP000005332"/>
    </source>
</evidence>
<accession>G4CUN6</accession>
<evidence type="ECO:0000256" key="2">
    <source>
        <dbReference type="ARBA" id="ARBA00008583"/>
    </source>
</evidence>
<dbReference type="FunFam" id="1.20.1740.10:FF:000001">
    <property type="entry name" value="Amino acid permease"/>
    <property type="match status" value="1"/>
</dbReference>
<evidence type="ECO:0000256" key="9">
    <source>
        <dbReference type="SAM" id="Phobius"/>
    </source>
</evidence>
<dbReference type="Pfam" id="PF00324">
    <property type="entry name" value="AA_permease"/>
    <property type="match status" value="1"/>
</dbReference>
<feature type="transmembrane region" description="Helical" evidence="9">
    <location>
        <begin position="426"/>
        <end position="445"/>
    </location>
</feature>
<dbReference type="EMBL" id="AGBA01000004">
    <property type="protein sequence ID" value="EGY78979.1"/>
    <property type="molecule type" value="Genomic_DNA"/>
</dbReference>
<evidence type="ECO:0000256" key="3">
    <source>
        <dbReference type="ARBA" id="ARBA00022448"/>
    </source>
</evidence>
<feature type="transmembrane region" description="Helical" evidence="9">
    <location>
        <begin position="220"/>
        <end position="241"/>
    </location>
</feature>
<dbReference type="Gene3D" id="1.20.1740.10">
    <property type="entry name" value="Amino acid/polyamine transporter I"/>
    <property type="match status" value="1"/>
</dbReference>
<feature type="transmembrane region" description="Helical" evidence="9">
    <location>
        <begin position="379"/>
        <end position="405"/>
    </location>
</feature>
<dbReference type="GO" id="GO:0055085">
    <property type="term" value="P:transmembrane transport"/>
    <property type="evidence" value="ECO:0007669"/>
    <property type="project" value="InterPro"/>
</dbReference>
<feature type="transmembrane region" description="Helical" evidence="9">
    <location>
        <begin position="353"/>
        <end position="373"/>
    </location>
</feature>
<dbReference type="InterPro" id="IPR004841">
    <property type="entry name" value="AA-permease/SLC12A_dom"/>
</dbReference>
<feature type="transmembrane region" description="Helical" evidence="9">
    <location>
        <begin position="37"/>
        <end position="54"/>
    </location>
</feature>
<dbReference type="GO" id="GO:0005886">
    <property type="term" value="C:plasma membrane"/>
    <property type="evidence" value="ECO:0007669"/>
    <property type="project" value="UniProtKB-SubCell"/>
</dbReference>
<feature type="transmembrane region" description="Helical" evidence="9">
    <location>
        <begin position="143"/>
        <end position="163"/>
    </location>
</feature>
<evidence type="ECO:0000259" key="10">
    <source>
        <dbReference type="Pfam" id="PF00324"/>
    </source>
</evidence>
<feature type="transmembrane region" description="Helical" evidence="9">
    <location>
        <begin position="292"/>
        <end position="314"/>
    </location>
</feature>
<evidence type="ECO:0000256" key="5">
    <source>
        <dbReference type="ARBA" id="ARBA00022692"/>
    </source>
</evidence>
<sequence length="483" mass="52826">MLYLAPSRVTILPMNRENNDVAGDMQHLRRSLSNRHIQLIAIGGAIGTGLFMGSGKSINTSGPSIVVAYLVIGTMLFFVMRAMGELLLHNLQWKSFQDFAADLLGPWAGFFLGWSYWLCWVVTGMADVIAITSYWGYWTHDRMWAFILTAATLLLLLVLNLLTVKLFGELEFWFALIKIVAIGILIVVAVVLIIMGFTSPGGYKASVSNLWTHGGFAPKGWSGFFGGFQIAVFAYVGIELVGTTSAETRDPRKTMPKAINAVPVRVLVFYVVALLAMMCVIPWNLIEKDSSPFVQMFGLVGFTAAAGIMNFVVLTSAASSANSGVYSTSRMLYGLAHKGMATRAFGKLTRNGVPGWGLVCTVILIGSALILAAKDTVMGAFTLVTTVSAVLFIFVWSMILVSYIVHVRRNPQAHAESIYPMPGAHFMPWVVLAFFVFVVVLLAGADDTRQALLATPVWFIVLGIAWVIVRRRSHSDDLEDVTD</sequence>
<dbReference type="Proteomes" id="UP000005332">
    <property type="component" value="Unassembled WGS sequence"/>
</dbReference>
<evidence type="ECO:0000256" key="6">
    <source>
        <dbReference type="ARBA" id="ARBA00022970"/>
    </source>
</evidence>
<dbReference type="PANTHER" id="PTHR43495:SF2">
    <property type="entry name" value="D-SERINE_D-ALANINE_GLYCINE TRANSPORTER"/>
    <property type="match status" value="1"/>
</dbReference>
<evidence type="ECO:0000256" key="7">
    <source>
        <dbReference type="ARBA" id="ARBA00022989"/>
    </source>
</evidence>
<keyword evidence="12" id="KW-1185">Reference proteome</keyword>
<feature type="transmembrane region" description="Helical" evidence="9">
    <location>
        <begin position="175"/>
        <end position="200"/>
    </location>
</feature>
<organism evidence="11 12">
    <name type="scientific">Cutibacterium avidum ATCC 25577</name>
    <dbReference type="NCBI Taxonomy" id="997355"/>
    <lineage>
        <taxon>Bacteria</taxon>
        <taxon>Bacillati</taxon>
        <taxon>Actinomycetota</taxon>
        <taxon>Actinomycetes</taxon>
        <taxon>Propionibacteriales</taxon>
        <taxon>Propionibacteriaceae</taxon>
        <taxon>Cutibacterium</taxon>
    </lineage>
</organism>
<keyword evidence="5 9" id="KW-0812">Transmembrane</keyword>
<feature type="transmembrane region" description="Helical" evidence="9">
    <location>
        <begin position="66"/>
        <end position="88"/>
    </location>
</feature>
<keyword evidence="8 9" id="KW-0472">Membrane</keyword>
<dbReference type="GO" id="GO:0006865">
    <property type="term" value="P:amino acid transport"/>
    <property type="evidence" value="ECO:0007669"/>
    <property type="project" value="UniProtKB-KW"/>
</dbReference>
<feature type="transmembrane region" description="Helical" evidence="9">
    <location>
        <begin position="451"/>
        <end position="469"/>
    </location>
</feature>
<dbReference type="InterPro" id="IPR004840">
    <property type="entry name" value="Amino_acid_permease_CS"/>
</dbReference>
<dbReference type="AlphaFoldDB" id="G4CUN6"/>
<dbReference type="PIRSF" id="PIRSF006060">
    <property type="entry name" value="AA_transporter"/>
    <property type="match status" value="1"/>
</dbReference>
<name>G4CUN6_9ACTN</name>
<comment type="similarity">
    <text evidence="2">Belongs to the amino acid-polyamine-organocation (APC) superfamily. Amino acid transporter (AAT) (TC 2.A.3.1) family.</text>
</comment>
<feature type="transmembrane region" description="Helical" evidence="9">
    <location>
        <begin position="262"/>
        <end position="286"/>
    </location>
</feature>
<proteinExistence type="inferred from homology"/>
<evidence type="ECO:0000313" key="11">
    <source>
        <dbReference type="EMBL" id="EGY78979.1"/>
    </source>
</evidence>
<feature type="transmembrane region" description="Helical" evidence="9">
    <location>
        <begin position="109"/>
        <end position="137"/>
    </location>
</feature>
<keyword evidence="6" id="KW-0029">Amino-acid transport</keyword>
<comment type="subcellular location">
    <subcellularLocation>
        <location evidence="1">Cell membrane</location>
        <topology evidence="1">Multi-pass membrane protein</topology>
    </subcellularLocation>
</comment>
<feature type="domain" description="Amino acid permease/ SLC12A" evidence="10">
    <location>
        <begin position="36"/>
        <end position="475"/>
    </location>
</feature>
<comment type="caution">
    <text evidence="11">The sequence shown here is derived from an EMBL/GenBank/DDBJ whole genome shotgun (WGS) entry which is preliminary data.</text>
</comment>
<keyword evidence="4" id="KW-1003">Cell membrane</keyword>
<dbReference type="PANTHER" id="PTHR43495">
    <property type="entry name" value="GABA PERMEASE"/>
    <property type="match status" value="1"/>
</dbReference>
<keyword evidence="3" id="KW-0813">Transport</keyword>
<evidence type="ECO:0000256" key="1">
    <source>
        <dbReference type="ARBA" id="ARBA00004651"/>
    </source>
</evidence>
<reference evidence="11 12" key="1">
    <citation type="submission" date="2011-06" db="EMBL/GenBank/DDBJ databases">
        <authorList>
            <person name="Muzny D."/>
            <person name="Qin X."/>
            <person name="Deng J."/>
            <person name="Jiang H."/>
            <person name="Liu Y."/>
            <person name="Qu J."/>
            <person name="Song X.-Z."/>
            <person name="Zhang L."/>
            <person name="Thornton R."/>
            <person name="Coyle M."/>
            <person name="Francisco L."/>
            <person name="Jackson L."/>
            <person name="Javaid M."/>
            <person name="Korchina V."/>
            <person name="Kovar C."/>
            <person name="Mata R."/>
            <person name="Mathew T."/>
            <person name="Ngo R."/>
            <person name="Nguyen L."/>
            <person name="Nguyen N."/>
            <person name="Okwuonu G."/>
            <person name="Ongeri F."/>
            <person name="Pham C."/>
            <person name="Simmons D."/>
            <person name="Wilczek-Boney K."/>
            <person name="Hale W."/>
            <person name="Jakkamsetti A."/>
            <person name="Pham P."/>
            <person name="Ruth R."/>
            <person name="San Lucas F."/>
            <person name="Warren J."/>
            <person name="Zhang J."/>
            <person name="Zhao Z."/>
            <person name="Zhou C."/>
            <person name="Zhu D."/>
            <person name="Lee S."/>
            <person name="Bess C."/>
            <person name="Blankenburg K."/>
            <person name="Forbes L."/>
            <person name="Fu Q."/>
            <person name="Gubbala S."/>
            <person name="Hirani K."/>
            <person name="Jayaseelan J.C."/>
            <person name="Lara F."/>
            <person name="Munidasa M."/>
            <person name="Palculict T."/>
            <person name="Patil S."/>
            <person name="Pu L.-L."/>
            <person name="Saada N."/>
            <person name="Tang L."/>
            <person name="Weissenberger G."/>
            <person name="Zhu Y."/>
            <person name="Hemphill L."/>
            <person name="Shang Y."/>
            <person name="Youmans B."/>
            <person name="Ayvaz T."/>
            <person name="Ross M."/>
            <person name="Santibanez J."/>
            <person name="Aqrawi P."/>
            <person name="Gross S."/>
            <person name="Joshi V."/>
            <person name="Fowler G."/>
            <person name="Nazareth L."/>
            <person name="Reid J."/>
            <person name="Worley K."/>
            <person name="Petrosino J."/>
            <person name="Highlander S."/>
            <person name="Gibbs R."/>
        </authorList>
    </citation>
    <scope>NUCLEOTIDE SEQUENCE [LARGE SCALE GENOMIC DNA]</scope>
    <source>
        <strain evidence="11 12">ATCC 25577</strain>
    </source>
</reference>
<dbReference type="PATRIC" id="fig|997355.3.peg.239"/>
<dbReference type="PROSITE" id="PS00218">
    <property type="entry name" value="AMINO_ACID_PERMEASE_1"/>
    <property type="match status" value="1"/>
</dbReference>
<gene>
    <name evidence="11" type="primary">cycA</name>
    <name evidence="11" type="ORF">HMPREF9153_0243</name>
</gene>
<keyword evidence="7 9" id="KW-1133">Transmembrane helix</keyword>
<evidence type="ECO:0000256" key="8">
    <source>
        <dbReference type="ARBA" id="ARBA00023136"/>
    </source>
</evidence>
<evidence type="ECO:0000256" key="4">
    <source>
        <dbReference type="ARBA" id="ARBA00022475"/>
    </source>
</evidence>
<protein>
    <submittedName>
        <fullName evidence="11">APC family D-serine/D-alanine/glycine transporter</fullName>
    </submittedName>
</protein>